<dbReference type="AlphaFoldDB" id="A0A182LUC2"/>
<sequence>MVLSAVVIVLIVQGLAVDAFHRNSFDVVRGCKQHDSIVAYDAALAYFPTSSLLHVGHTHSSKYFNVAILGPNDGIIRYGESLFPYDKDVIEIVLGGWGNTKSAGRLHHRTGANNYDNNQLVEAKTPNLLSNFRPTMFVVEMFNNGTVQVRIEGQDHPFLSFNDSKRIPFNYMEFTKWDKDVIFFYDCPLDHGNAMYNHLSLNCTVV</sequence>
<name>A0A182LUC2_9DIPT</name>
<dbReference type="PANTHER" id="PTHR36695">
    <property type="entry name" value="AGAP008648-PA"/>
    <property type="match status" value="1"/>
</dbReference>
<protein>
    <recommendedName>
        <fullName evidence="2">Farnesoic acid O-methyl transferase domain-containing protein</fullName>
    </recommendedName>
</protein>
<evidence type="ECO:0000256" key="1">
    <source>
        <dbReference type="SAM" id="SignalP"/>
    </source>
</evidence>
<dbReference type="VEuPathDB" id="VectorBase:ACUA002169"/>
<feature type="chain" id="PRO_5008127586" description="Farnesoic acid O-methyl transferase domain-containing protein" evidence="1">
    <location>
        <begin position="17"/>
        <end position="206"/>
    </location>
</feature>
<dbReference type="EnsemblMetazoa" id="ACUA002169-RA">
    <property type="protein sequence ID" value="ACUA002169-PA"/>
    <property type="gene ID" value="ACUA002169"/>
</dbReference>
<keyword evidence="1" id="KW-0732">Signal</keyword>
<dbReference type="EMBL" id="AXCM01004273">
    <property type="status" value="NOT_ANNOTATED_CDS"/>
    <property type="molecule type" value="Genomic_DNA"/>
</dbReference>
<evidence type="ECO:0000313" key="3">
    <source>
        <dbReference type="EnsemblMetazoa" id="ACUA002169-PA"/>
    </source>
</evidence>
<dbReference type="InterPro" id="IPR022041">
    <property type="entry name" value="Methyltransf_FA"/>
</dbReference>
<reference evidence="4" key="1">
    <citation type="submission" date="2013-09" db="EMBL/GenBank/DDBJ databases">
        <title>The Genome Sequence of Anopheles culicifacies species A.</title>
        <authorList>
            <consortium name="The Broad Institute Genomics Platform"/>
            <person name="Neafsey D.E."/>
            <person name="Besansky N."/>
            <person name="Howell P."/>
            <person name="Walton C."/>
            <person name="Young S.K."/>
            <person name="Zeng Q."/>
            <person name="Gargeya S."/>
            <person name="Fitzgerald M."/>
            <person name="Haas B."/>
            <person name="Abouelleil A."/>
            <person name="Allen A.W."/>
            <person name="Alvarado L."/>
            <person name="Arachchi H.M."/>
            <person name="Berlin A.M."/>
            <person name="Chapman S.B."/>
            <person name="Gainer-Dewar J."/>
            <person name="Goldberg J."/>
            <person name="Griggs A."/>
            <person name="Gujja S."/>
            <person name="Hansen M."/>
            <person name="Howarth C."/>
            <person name="Imamovic A."/>
            <person name="Ireland A."/>
            <person name="Larimer J."/>
            <person name="McCowan C."/>
            <person name="Murphy C."/>
            <person name="Pearson M."/>
            <person name="Poon T.W."/>
            <person name="Priest M."/>
            <person name="Roberts A."/>
            <person name="Saif S."/>
            <person name="Shea T."/>
            <person name="Sisk P."/>
            <person name="Sykes S."/>
            <person name="Wortman J."/>
            <person name="Nusbaum C."/>
            <person name="Birren B."/>
        </authorList>
    </citation>
    <scope>NUCLEOTIDE SEQUENCE [LARGE SCALE GENOMIC DNA]</scope>
    <source>
        <strain evidence="4">A-37</strain>
    </source>
</reference>
<accession>A0A182LUC2</accession>
<dbReference type="Proteomes" id="UP000075883">
    <property type="component" value="Unassembled WGS sequence"/>
</dbReference>
<reference evidence="3" key="2">
    <citation type="submission" date="2020-05" db="UniProtKB">
        <authorList>
            <consortium name="EnsemblMetazoa"/>
        </authorList>
    </citation>
    <scope>IDENTIFICATION</scope>
    <source>
        <strain evidence="3">A-37</strain>
    </source>
</reference>
<evidence type="ECO:0000313" key="4">
    <source>
        <dbReference type="Proteomes" id="UP000075883"/>
    </source>
</evidence>
<dbReference type="STRING" id="139723.A0A182LUC2"/>
<dbReference type="Pfam" id="PF12248">
    <property type="entry name" value="Methyltransf_FA"/>
    <property type="match status" value="1"/>
</dbReference>
<dbReference type="PANTHER" id="PTHR36695:SF12">
    <property type="entry name" value="AGAP008648-PA"/>
    <property type="match status" value="1"/>
</dbReference>
<organism evidence="3 4">
    <name type="scientific">Anopheles culicifacies</name>
    <dbReference type="NCBI Taxonomy" id="139723"/>
    <lineage>
        <taxon>Eukaryota</taxon>
        <taxon>Metazoa</taxon>
        <taxon>Ecdysozoa</taxon>
        <taxon>Arthropoda</taxon>
        <taxon>Hexapoda</taxon>
        <taxon>Insecta</taxon>
        <taxon>Pterygota</taxon>
        <taxon>Neoptera</taxon>
        <taxon>Endopterygota</taxon>
        <taxon>Diptera</taxon>
        <taxon>Nematocera</taxon>
        <taxon>Culicoidea</taxon>
        <taxon>Culicidae</taxon>
        <taxon>Anophelinae</taxon>
        <taxon>Anopheles</taxon>
        <taxon>culicifacies species complex</taxon>
    </lineage>
</organism>
<evidence type="ECO:0000259" key="2">
    <source>
        <dbReference type="Pfam" id="PF12248"/>
    </source>
</evidence>
<feature type="domain" description="Farnesoic acid O-methyl transferase" evidence="2">
    <location>
        <begin position="40"/>
        <end position="188"/>
    </location>
</feature>
<feature type="signal peptide" evidence="1">
    <location>
        <begin position="1"/>
        <end position="16"/>
    </location>
</feature>
<proteinExistence type="predicted"/>
<keyword evidence="4" id="KW-1185">Reference proteome</keyword>